<reference evidence="3" key="1">
    <citation type="submission" date="2024-07" db="EMBL/GenBank/DDBJ databases">
        <title>Two chromosome-level genome assemblies of Korean endemic species Abeliophyllum distichum and Forsythia ovata (Oleaceae).</title>
        <authorList>
            <person name="Jang H."/>
        </authorList>
    </citation>
    <scope>NUCLEOTIDE SEQUENCE [LARGE SCALE GENOMIC DNA]</scope>
</reference>
<name>A0ABD1R9Z3_9LAMI</name>
<protein>
    <submittedName>
        <fullName evidence="2">Protein HAIKU1</fullName>
    </submittedName>
</protein>
<proteinExistence type="predicted"/>
<dbReference type="Proteomes" id="UP001604336">
    <property type="component" value="Unassembled WGS sequence"/>
</dbReference>
<evidence type="ECO:0000256" key="1">
    <source>
        <dbReference type="SAM" id="MobiDB-lite"/>
    </source>
</evidence>
<feature type="region of interest" description="Disordered" evidence="1">
    <location>
        <begin position="18"/>
        <end position="47"/>
    </location>
</feature>
<dbReference type="InterPro" id="IPR039612">
    <property type="entry name" value="VQ_5/9/14"/>
</dbReference>
<keyword evidence="3" id="KW-1185">Reference proteome</keyword>
<dbReference type="AlphaFoldDB" id="A0ABD1R9Z3"/>
<evidence type="ECO:0000313" key="3">
    <source>
        <dbReference type="Proteomes" id="UP001604336"/>
    </source>
</evidence>
<comment type="caution">
    <text evidence="2">The sequence shown here is derived from an EMBL/GenBank/DDBJ whole genome shotgun (WGS) entry which is preliminary data.</text>
</comment>
<sequence length="125" mass="13955">MDFLERFLGVAADGKLPASNRLHRIGPPPMASMNRPRLPIHPPMPMPAPAHPPTDVWANTAKSPISAYMRYLQNSIVDPGFRQPQPQYQPHLQPHVLGQNLAQPPSSGLLPNPTMQQFQSHFLEK</sequence>
<feature type="region of interest" description="Disordered" evidence="1">
    <location>
        <begin position="79"/>
        <end position="114"/>
    </location>
</feature>
<organism evidence="2 3">
    <name type="scientific">Abeliophyllum distichum</name>
    <dbReference type="NCBI Taxonomy" id="126358"/>
    <lineage>
        <taxon>Eukaryota</taxon>
        <taxon>Viridiplantae</taxon>
        <taxon>Streptophyta</taxon>
        <taxon>Embryophyta</taxon>
        <taxon>Tracheophyta</taxon>
        <taxon>Spermatophyta</taxon>
        <taxon>Magnoliopsida</taxon>
        <taxon>eudicotyledons</taxon>
        <taxon>Gunneridae</taxon>
        <taxon>Pentapetalae</taxon>
        <taxon>asterids</taxon>
        <taxon>lamiids</taxon>
        <taxon>Lamiales</taxon>
        <taxon>Oleaceae</taxon>
        <taxon>Forsythieae</taxon>
        <taxon>Abeliophyllum</taxon>
    </lineage>
</organism>
<dbReference type="EMBL" id="JBFOLK010000009">
    <property type="protein sequence ID" value="KAL2485232.1"/>
    <property type="molecule type" value="Genomic_DNA"/>
</dbReference>
<dbReference type="PANTHER" id="PTHR33783:SF1">
    <property type="entry name" value="PROTEIN HAIKU1"/>
    <property type="match status" value="1"/>
</dbReference>
<gene>
    <name evidence="2" type="ORF">Adt_29988</name>
</gene>
<accession>A0ABD1R9Z3</accession>
<dbReference type="PANTHER" id="PTHR33783">
    <property type="entry name" value="PROTEIN HAIKU1"/>
    <property type="match status" value="1"/>
</dbReference>
<feature type="compositionally biased region" description="Low complexity" evidence="1">
    <location>
        <begin position="83"/>
        <end position="95"/>
    </location>
</feature>
<evidence type="ECO:0000313" key="2">
    <source>
        <dbReference type="EMBL" id="KAL2485232.1"/>
    </source>
</evidence>